<dbReference type="Gene3D" id="1.20.1290.10">
    <property type="entry name" value="AhpD-like"/>
    <property type="match status" value="1"/>
</dbReference>
<accession>A0A542YH23</accession>
<gene>
    <name evidence="2" type="ORF">FB562_0424</name>
</gene>
<organism evidence="2 3">
    <name type="scientific">Homoserinimonas aerilata</name>
    <dbReference type="NCBI Taxonomy" id="1162970"/>
    <lineage>
        <taxon>Bacteria</taxon>
        <taxon>Bacillati</taxon>
        <taxon>Actinomycetota</taxon>
        <taxon>Actinomycetes</taxon>
        <taxon>Micrococcales</taxon>
        <taxon>Microbacteriaceae</taxon>
        <taxon>Homoserinimonas</taxon>
    </lineage>
</organism>
<dbReference type="InterPro" id="IPR004675">
    <property type="entry name" value="AhpD_core"/>
</dbReference>
<keyword evidence="3" id="KW-1185">Reference proteome</keyword>
<dbReference type="NCBIfam" id="TIGR00778">
    <property type="entry name" value="ahpD_dom"/>
    <property type="match status" value="1"/>
</dbReference>
<keyword evidence="2" id="KW-0560">Oxidoreductase</keyword>
<dbReference type="EMBL" id="VFOM01000001">
    <property type="protein sequence ID" value="TQL47368.1"/>
    <property type="molecule type" value="Genomic_DNA"/>
</dbReference>
<sequence length="108" mass="11665">MSDDDREYMRNYKTASPDLLKAYADFSGAVFAAEGREIPKKYRELMAVAVAISKQCPYCIEAHTKDAVRAGATDAEIAEAVWVAAAIGSGAAYTHGRLAFKASAPHEH</sequence>
<proteinExistence type="predicted"/>
<evidence type="ECO:0000313" key="3">
    <source>
        <dbReference type="Proteomes" id="UP000317998"/>
    </source>
</evidence>
<dbReference type="PANTHER" id="PTHR33930">
    <property type="entry name" value="ALKYL HYDROPEROXIDE REDUCTASE AHPD"/>
    <property type="match status" value="1"/>
</dbReference>
<dbReference type="GO" id="GO:0051920">
    <property type="term" value="F:peroxiredoxin activity"/>
    <property type="evidence" value="ECO:0007669"/>
    <property type="project" value="InterPro"/>
</dbReference>
<dbReference type="Pfam" id="PF02627">
    <property type="entry name" value="CMD"/>
    <property type="match status" value="1"/>
</dbReference>
<comment type="caution">
    <text evidence="2">The sequence shown here is derived from an EMBL/GenBank/DDBJ whole genome shotgun (WGS) entry which is preliminary data.</text>
</comment>
<evidence type="ECO:0000259" key="1">
    <source>
        <dbReference type="Pfam" id="PF02627"/>
    </source>
</evidence>
<dbReference type="SUPFAM" id="SSF69118">
    <property type="entry name" value="AhpD-like"/>
    <property type="match status" value="1"/>
</dbReference>
<dbReference type="RefSeq" id="WP_141879628.1">
    <property type="nucleotide sequence ID" value="NZ_VFOM01000001.1"/>
</dbReference>
<dbReference type="Proteomes" id="UP000317998">
    <property type="component" value="Unassembled WGS sequence"/>
</dbReference>
<reference evidence="2 3" key="1">
    <citation type="submission" date="2019-06" db="EMBL/GenBank/DDBJ databases">
        <title>Sequencing the genomes of 1000 actinobacteria strains.</title>
        <authorList>
            <person name="Klenk H.-P."/>
        </authorList>
    </citation>
    <scope>NUCLEOTIDE SEQUENCE [LARGE SCALE GENOMIC DNA]</scope>
    <source>
        <strain evidence="2 3">DSM 26477</strain>
    </source>
</reference>
<name>A0A542YH23_9MICO</name>
<dbReference type="PANTHER" id="PTHR33930:SF2">
    <property type="entry name" value="BLR3452 PROTEIN"/>
    <property type="match status" value="1"/>
</dbReference>
<keyword evidence="2" id="KW-0575">Peroxidase</keyword>
<feature type="domain" description="Carboxymuconolactone decarboxylase-like" evidence="1">
    <location>
        <begin position="17"/>
        <end position="101"/>
    </location>
</feature>
<protein>
    <submittedName>
        <fullName evidence="2">AhpD family alkylhydroperoxidase</fullName>
    </submittedName>
</protein>
<dbReference type="OrthoDB" id="9801997at2"/>
<dbReference type="AlphaFoldDB" id="A0A542YH23"/>
<dbReference type="InterPro" id="IPR003779">
    <property type="entry name" value="CMD-like"/>
</dbReference>
<dbReference type="InterPro" id="IPR029032">
    <property type="entry name" value="AhpD-like"/>
</dbReference>
<evidence type="ECO:0000313" key="2">
    <source>
        <dbReference type="EMBL" id="TQL47368.1"/>
    </source>
</evidence>